<reference evidence="5 6" key="1">
    <citation type="submission" date="2024-02" db="EMBL/GenBank/DDBJ databases">
        <title>A new putative Pannonibacter species isolated from two cases of bloodstream infections in paediatric patients.</title>
        <authorList>
            <person name="Castellana S."/>
            <person name="De Laurentiis V."/>
            <person name="Grassi M."/>
            <person name="De Leonardis F."/>
            <person name="Mosca A."/>
            <person name="De Carlo C."/>
            <person name="Sparapano E."/>
            <person name="Ronga L."/>
            <person name="Santacroce L."/>
            <person name="Chironna M."/>
            <person name="De Robertis A."/>
            <person name="Bianco A."/>
            <person name="Del Sambro L."/>
            <person name="Capozzi L."/>
            <person name="Parisi A."/>
        </authorList>
    </citation>
    <scope>NUCLEOTIDE SEQUENCE [LARGE SCALE GENOMIC DNA]</scope>
    <source>
        <strain evidence="5 6">Pt2</strain>
    </source>
</reference>
<evidence type="ECO:0000256" key="2">
    <source>
        <dbReference type="PROSITE-ProRule" id="PRU00335"/>
    </source>
</evidence>
<evidence type="ECO:0000256" key="1">
    <source>
        <dbReference type="ARBA" id="ARBA00023125"/>
    </source>
</evidence>
<name>A0ABU7ZTR7_9HYPH</name>
<feature type="DNA-binding region" description="H-T-H motif" evidence="2">
    <location>
        <begin position="46"/>
        <end position="65"/>
    </location>
</feature>
<evidence type="ECO:0000259" key="4">
    <source>
        <dbReference type="PROSITE" id="PS50977"/>
    </source>
</evidence>
<proteinExistence type="predicted"/>
<dbReference type="Gene3D" id="1.10.357.10">
    <property type="entry name" value="Tetracycline Repressor, domain 2"/>
    <property type="match status" value="1"/>
</dbReference>
<feature type="region of interest" description="Disordered" evidence="3">
    <location>
        <begin position="226"/>
        <end position="259"/>
    </location>
</feature>
<protein>
    <submittedName>
        <fullName evidence="5">TetR/AcrR family transcriptional regulator</fullName>
    </submittedName>
</protein>
<evidence type="ECO:0000256" key="3">
    <source>
        <dbReference type="SAM" id="MobiDB-lite"/>
    </source>
</evidence>
<dbReference type="SUPFAM" id="SSF46689">
    <property type="entry name" value="Homeodomain-like"/>
    <property type="match status" value="1"/>
</dbReference>
<keyword evidence="1 2" id="KW-0238">DNA-binding</keyword>
<dbReference type="RefSeq" id="WP_334253191.1">
    <property type="nucleotide sequence ID" value="NZ_JBAKBE010000016.1"/>
</dbReference>
<sequence>MAPEAEGTSGKTGKSGRKAAPRPDDRTTAVEAFLGLLATRSYAEISLTDIAEAAGLKPSALRQAVSGKAELLAAFAGQVDAAVLDDRDDSMFDQPPRDRLFDVLMTRLDALTPHKSALVQLRKDAMRDPALAMCLNGIAVRSQGWMLAAAGISIPGIKGRLVQQGLAVSFARVLETFLEEDDESLPRTMAALDRELDRGEDWLRRLGAVERVTRPVACGLIKLAGKAMSRRKSRRSEAAPGAAPSAASEAGGEAAAQPV</sequence>
<evidence type="ECO:0000313" key="6">
    <source>
        <dbReference type="Proteomes" id="UP001380822"/>
    </source>
</evidence>
<dbReference type="PROSITE" id="PS50977">
    <property type="entry name" value="HTH_TETR_2"/>
    <property type="match status" value="1"/>
</dbReference>
<feature type="region of interest" description="Disordered" evidence="3">
    <location>
        <begin position="1"/>
        <end position="25"/>
    </location>
</feature>
<dbReference type="InterPro" id="IPR001647">
    <property type="entry name" value="HTH_TetR"/>
</dbReference>
<keyword evidence="6" id="KW-1185">Reference proteome</keyword>
<accession>A0ABU7ZTR7</accession>
<comment type="caution">
    <text evidence="5">The sequence shown here is derived from an EMBL/GenBank/DDBJ whole genome shotgun (WGS) entry which is preliminary data.</text>
</comment>
<dbReference type="Proteomes" id="UP001380822">
    <property type="component" value="Unassembled WGS sequence"/>
</dbReference>
<feature type="compositionally biased region" description="Low complexity" evidence="3">
    <location>
        <begin position="238"/>
        <end position="259"/>
    </location>
</feature>
<gene>
    <name evidence="5" type="ORF">V6L76_20240</name>
</gene>
<evidence type="ECO:0000313" key="5">
    <source>
        <dbReference type="EMBL" id="MEH0098601.1"/>
    </source>
</evidence>
<dbReference type="EMBL" id="JBAKBE010000016">
    <property type="protein sequence ID" value="MEH0098601.1"/>
    <property type="molecule type" value="Genomic_DNA"/>
</dbReference>
<feature type="domain" description="HTH tetR-type" evidence="4">
    <location>
        <begin position="23"/>
        <end position="83"/>
    </location>
</feature>
<organism evidence="5 6">
    <name type="scientific">Pannonibacter anstelovis</name>
    <dbReference type="NCBI Taxonomy" id="3121537"/>
    <lineage>
        <taxon>Bacteria</taxon>
        <taxon>Pseudomonadati</taxon>
        <taxon>Pseudomonadota</taxon>
        <taxon>Alphaproteobacteria</taxon>
        <taxon>Hyphomicrobiales</taxon>
        <taxon>Stappiaceae</taxon>
        <taxon>Pannonibacter</taxon>
    </lineage>
</organism>
<dbReference type="InterPro" id="IPR009057">
    <property type="entry name" value="Homeodomain-like_sf"/>
</dbReference>